<dbReference type="Proteomes" id="UP000017861">
    <property type="component" value="Unassembled WGS sequence"/>
</dbReference>
<protein>
    <submittedName>
        <fullName evidence="2">Uncharacterized protein</fullName>
    </submittedName>
</protein>
<reference evidence="2 3" key="1">
    <citation type="journal article" date="2014" name="Genome Announc.">
        <title>Trypanosoma cruzi Clone Dm28c Draft Genome Sequence.</title>
        <authorList>
            <person name="Grisard E.C."/>
            <person name="Teixeira S.M."/>
            <person name="de Almeida L.G."/>
            <person name="Stoco P.H."/>
            <person name="Gerber A.L."/>
            <person name="Talavera-Lopez C."/>
            <person name="Lima O.C."/>
            <person name="Andersson B."/>
            <person name="de Vasconcelos A.T."/>
        </authorList>
    </citation>
    <scope>NUCLEOTIDE SEQUENCE [LARGE SCALE GENOMIC DNA]</scope>
    <source>
        <strain evidence="2 3">Dm28c</strain>
    </source>
</reference>
<organism evidence="2 3">
    <name type="scientific">Trypanosoma cruzi Dm28c</name>
    <dbReference type="NCBI Taxonomy" id="1416333"/>
    <lineage>
        <taxon>Eukaryota</taxon>
        <taxon>Discoba</taxon>
        <taxon>Euglenozoa</taxon>
        <taxon>Kinetoplastea</taxon>
        <taxon>Metakinetoplastina</taxon>
        <taxon>Trypanosomatida</taxon>
        <taxon>Trypanosomatidae</taxon>
        <taxon>Trypanosoma</taxon>
        <taxon>Schizotrypanum</taxon>
    </lineage>
</organism>
<comment type="caution">
    <text evidence="2">The sequence shown here is derived from an EMBL/GenBank/DDBJ whole genome shotgun (WGS) entry which is preliminary data.</text>
</comment>
<accession>V5D5A2</accession>
<dbReference type="VEuPathDB" id="TriTrypDB:TCDM_09685"/>
<name>V5D5A2_TRYCR</name>
<gene>
    <name evidence="2" type="ORF">TCDM_09685</name>
</gene>
<sequence>MHLHAETLQCRMHGSTEICFLRVPRIRRVGKRVQTPRRGLIPRHRRQRFSPPNNTLNIPHIQCGISDGATVHLAFGWASWMLPRQRPLEYRSDVQCLTETPNVQSMWRYSLMFGAERFFCSNRQPNRRHSLIPSLALRSVRLQRPPVPIVILQFHAINVFAVVVLPRSHRGIRRAHHHAHRQHSSPRCGLPCVGR</sequence>
<evidence type="ECO:0000256" key="1">
    <source>
        <dbReference type="SAM" id="MobiDB-lite"/>
    </source>
</evidence>
<dbReference type="AlphaFoldDB" id="V5D5A2"/>
<dbReference type="EMBL" id="AYLP01000171">
    <property type="protein sequence ID" value="ESS62631.1"/>
    <property type="molecule type" value="Genomic_DNA"/>
</dbReference>
<feature type="compositionally biased region" description="Basic residues" evidence="1">
    <location>
        <begin position="175"/>
        <end position="184"/>
    </location>
</feature>
<evidence type="ECO:0000313" key="3">
    <source>
        <dbReference type="Proteomes" id="UP000017861"/>
    </source>
</evidence>
<evidence type="ECO:0000313" key="2">
    <source>
        <dbReference type="EMBL" id="ESS62631.1"/>
    </source>
</evidence>
<feature type="region of interest" description="Disordered" evidence="1">
    <location>
        <begin position="175"/>
        <end position="195"/>
    </location>
</feature>
<proteinExistence type="predicted"/>